<gene>
    <name evidence="2" type="ORF">NK6_4064</name>
</gene>
<feature type="region of interest" description="Disordered" evidence="1">
    <location>
        <begin position="1"/>
        <end position="27"/>
    </location>
</feature>
<dbReference type="AlphaFoldDB" id="A0A0E4FTX4"/>
<dbReference type="Proteomes" id="UP000063308">
    <property type="component" value="Chromosome"/>
</dbReference>
<proteinExistence type="predicted"/>
<reference evidence="2 3" key="1">
    <citation type="submission" date="2014-11" db="EMBL/GenBank/DDBJ databases">
        <title>Symbiosis island explosion on the genome of extra-slow-growing strains of soybean bradyrhizobia with massive insertion sequences.</title>
        <authorList>
            <person name="Iida T."/>
            <person name="Minamisawa K."/>
        </authorList>
    </citation>
    <scope>NUCLEOTIDE SEQUENCE [LARGE SCALE GENOMIC DNA]</scope>
    <source>
        <strain evidence="2 3">NK6</strain>
    </source>
</reference>
<sequence length="41" mass="4368">MDSGLDAAHRPGMTTTKSPPSPKTAGLFHARIKLMESARAM</sequence>
<organism evidence="2 3">
    <name type="scientific">Bradyrhizobium diazoefficiens</name>
    <dbReference type="NCBI Taxonomy" id="1355477"/>
    <lineage>
        <taxon>Bacteria</taxon>
        <taxon>Pseudomonadati</taxon>
        <taxon>Pseudomonadota</taxon>
        <taxon>Alphaproteobacteria</taxon>
        <taxon>Hyphomicrobiales</taxon>
        <taxon>Nitrobacteraceae</taxon>
        <taxon>Bradyrhizobium</taxon>
    </lineage>
</organism>
<dbReference type="EMBL" id="AP014685">
    <property type="protein sequence ID" value="BAR57234.1"/>
    <property type="molecule type" value="Genomic_DNA"/>
</dbReference>
<accession>A0A0E4FTX4</accession>
<protein>
    <submittedName>
        <fullName evidence="2">Uncharacterized protein</fullName>
    </submittedName>
</protein>
<evidence type="ECO:0000313" key="3">
    <source>
        <dbReference type="Proteomes" id="UP000063308"/>
    </source>
</evidence>
<evidence type="ECO:0000313" key="2">
    <source>
        <dbReference type="EMBL" id="BAR57234.1"/>
    </source>
</evidence>
<name>A0A0E4FTX4_9BRAD</name>
<evidence type="ECO:0000256" key="1">
    <source>
        <dbReference type="SAM" id="MobiDB-lite"/>
    </source>
</evidence>